<dbReference type="RefSeq" id="WP_162370424.1">
    <property type="nucleotide sequence ID" value="NZ_JAAEEH010000019.1"/>
</dbReference>
<dbReference type="Proteomes" id="UP000461585">
    <property type="component" value="Unassembled WGS sequence"/>
</dbReference>
<proteinExistence type="predicted"/>
<protein>
    <submittedName>
        <fullName evidence="1">Uncharacterized protein</fullName>
    </submittedName>
</protein>
<dbReference type="EMBL" id="JAAEEH010000019">
    <property type="protein sequence ID" value="NDL67697.1"/>
    <property type="molecule type" value="Genomic_DNA"/>
</dbReference>
<accession>A0A7X5KP85</accession>
<comment type="caution">
    <text evidence="1">The sequence shown here is derived from an EMBL/GenBank/DDBJ whole genome shotgun (WGS) entry which is preliminary data.</text>
</comment>
<dbReference type="AlphaFoldDB" id="A0A7X5KP85"/>
<sequence length="86" mass="10427">MILNYIDVVVKGMDLDHLTQENRNLFVHFLLKYHHLFKEIEFSTIQQIGQTLVLIEKNKEFVLIVYEMQKDCYFQYLDFKDIPKIS</sequence>
<evidence type="ECO:0000313" key="1">
    <source>
        <dbReference type="EMBL" id="NDL67697.1"/>
    </source>
</evidence>
<gene>
    <name evidence="1" type="ORF">GXN74_08055</name>
</gene>
<name>A0A7X5KP85_9FIRM</name>
<evidence type="ECO:0000313" key="2">
    <source>
        <dbReference type="Proteomes" id="UP000461585"/>
    </source>
</evidence>
<reference evidence="1 2" key="1">
    <citation type="submission" date="2020-01" db="EMBL/GenBank/DDBJ databases">
        <title>Anaeroalcalibacter tamaniensis gen. nov., sp. nov., moderately halophilic strictly anaerobic fermenter bacterium from mud volcano of Taman peninsula.</title>
        <authorList>
            <person name="Frolova A."/>
            <person name="Merkel A.Y."/>
            <person name="Slobodkin A.I."/>
        </authorList>
    </citation>
    <scope>NUCLEOTIDE SEQUENCE [LARGE SCALE GENOMIC DNA]</scope>
    <source>
        <strain evidence="1 2">F-3ap</strain>
    </source>
</reference>
<keyword evidence="2" id="KW-1185">Reference proteome</keyword>
<organism evidence="1 2">
    <name type="scientific">Anaerotalea alkaliphila</name>
    <dbReference type="NCBI Taxonomy" id="2662126"/>
    <lineage>
        <taxon>Bacteria</taxon>
        <taxon>Bacillati</taxon>
        <taxon>Bacillota</taxon>
        <taxon>Clostridia</taxon>
        <taxon>Eubacteriales</taxon>
        <taxon>Anaerotalea</taxon>
    </lineage>
</organism>